<accession>A0AAW5MX93</accession>
<protein>
    <submittedName>
        <fullName evidence="1">YfjI family protein</fullName>
    </submittedName>
</protein>
<keyword evidence="2" id="KW-1185">Reference proteome</keyword>
<dbReference type="EMBL" id="JANRHJ010000002">
    <property type="protein sequence ID" value="MCR8872928.1"/>
    <property type="molecule type" value="Genomic_DNA"/>
</dbReference>
<dbReference type="AlphaFoldDB" id="A0AAW5MX93"/>
<evidence type="ECO:0000313" key="2">
    <source>
        <dbReference type="Proteomes" id="UP001204579"/>
    </source>
</evidence>
<comment type="caution">
    <text evidence="1">The sequence shown here is derived from an EMBL/GenBank/DDBJ whole genome shotgun (WGS) entry which is preliminary data.</text>
</comment>
<sequence>MTAAATHRQRDALLLGMLGILSGCEPGVRVRYANQEVSPHLYVAVLGPAAAGKGVLAYAASLAQPIHEELVEQWRKAMKEFSTKRVAWELEQRRALREKRMPDMELKPEEPARQALLVPPNTSKSQLIADLETADDRGLICYTSEMDAFTAAVATDYGKHAPELRMIYHHEPVGLNYKGDGRMVYVPHPRLAICMSGTLQQLVNFVPYREDGMLSRICFYLLPSNPEWVSAEPDEAAFDLKKLFQQLGREVADLFHFLEKNPTRVTFTKEQWRIHDRLFRSLLGRVLLEDEENTQSIVNRHGLMMIRIATLLTAIRKYEQRSVAKQCICTDVDFQTALSLVQTMLVHSLRVSTMLENQRGKRKPMRVFRQMQEVLDKLPQEFTHKQFIEAAVQEGRSVSTAKRSLDKAIELQLVEKTDRNYRKMSQ</sequence>
<proteinExistence type="predicted"/>
<dbReference type="Proteomes" id="UP001204579">
    <property type="component" value="Unassembled WGS sequence"/>
</dbReference>
<reference evidence="1 2" key="1">
    <citation type="submission" date="2022-08" db="EMBL/GenBank/DDBJ databases">
        <authorList>
            <person name="Zeman M."/>
            <person name="Kubasova T."/>
        </authorList>
    </citation>
    <scope>NUCLEOTIDE SEQUENCE [LARGE SCALE GENOMIC DNA]</scope>
    <source>
        <strain evidence="1 2">ET62</strain>
    </source>
</reference>
<organism evidence="1 2">
    <name type="scientific">Phocaeicola barnesiae</name>
    <dbReference type="NCBI Taxonomy" id="376804"/>
    <lineage>
        <taxon>Bacteria</taxon>
        <taxon>Pseudomonadati</taxon>
        <taxon>Bacteroidota</taxon>
        <taxon>Bacteroidia</taxon>
        <taxon>Bacteroidales</taxon>
        <taxon>Bacteroidaceae</taxon>
        <taxon>Phocaeicola</taxon>
    </lineage>
</organism>
<name>A0AAW5MX93_9BACT</name>
<dbReference type="Pfam" id="PF13148">
    <property type="entry name" value="DUF3987"/>
    <property type="match status" value="1"/>
</dbReference>
<dbReference type="InterPro" id="IPR025048">
    <property type="entry name" value="DUF3987"/>
</dbReference>
<evidence type="ECO:0000313" key="1">
    <source>
        <dbReference type="EMBL" id="MCR8872928.1"/>
    </source>
</evidence>
<gene>
    <name evidence="1" type="ORF">NW209_02640</name>
</gene>